<feature type="compositionally biased region" description="Low complexity" evidence="6">
    <location>
        <begin position="340"/>
        <end position="364"/>
    </location>
</feature>
<keyword evidence="7" id="KW-0472">Membrane</keyword>
<dbReference type="OrthoDB" id="9784272at2"/>
<keyword evidence="3" id="KW-0731">Sigma factor</keyword>
<accession>A0A6N7PVT8</accession>
<evidence type="ECO:0000256" key="2">
    <source>
        <dbReference type="ARBA" id="ARBA00023015"/>
    </source>
</evidence>
<keyword evidence="2" id="KW-0805">Transcription regulation</keyword>
<comment type="similarity">
    <text evidence="1">Belongs to the sigma-70 factor family. ECF subfamily.</text>
</comment>
<keyword evidence="7" id="KW-1133">Transmembrane helix</keyword>
<dbReference type="SUPFAM" id="SSF88946">
    <property type="entry name" value="Sigma2 domain of RNA polymerase sigma factors"/>
    <property type="match status" value="1"/>
</dbReference>
<feature type="region of interest" description="Disordered" evidence="6">
    <location>
        <begin position="340"/>
        <end position="369"/>
    </location>
</feature>
<evidence type="ECO:0000313" key="9">
    <source>
        <dbReference type="EMBL" id="MRG94560.1"/>
    </source>
</evidence>
<evidence type="ECO:0000256" key="4">
    <source>
        <dbReference type="ARBA" id="ARBA00023125"/>
    </source>
</evidence>
<name>A0A6N7PVT8_9BACT</name>
<gene>
    <name evidence="9" type="ORF">GF068_21945</name>
</gene>
<dbReference type="Proteomes" id="UP000440224">
    <property type="component" value="Unassembled WGS sequence"/>
</dbReference>
<keyword evidence="5" id="KW-0804">Transcription</keyword>
<evidence type="ECO:0000256" key="6">
    <source>
        <dbReference type="SAM" id="MobiDB-lite"/>
    </source>
</evidence>
<feature type="domain" description="RNA polymerase sigma factor 70 region 4 type 2" evidence="8">
    <location>
        <begin position="160"/>
        <end position="211"/>
    </location>
</feature>
<evidence type="ECO:0000313" key="10">
    <source>
        <dbReference type="Proteomes" id="UP000440224"/>
    </source>
</evidence>
<feature type="transmembrane region" description="Helical" evidence="7">
    <location>
        <begin position="292"/>
        <end position="315"/>
    </location>
</feature>
<comment type="caution">
    <text evidence="9">The sequence shown here is derived from an EMBL/GenBank/DDBJ whole genome shotgun (WGS) entry which is preliminary data.</text>
</comment>
<evidence type="ECO:0000259" key="8">
    <source>
        <dbReference type="Pfam" id="PF08281"/>
    </source>
</evidence>
<protein>
    <recommendedName>
        <fullName evidence="8">RNA polymerase sigma factor 70 region 4 type 2 domain-containing protein</fullName>
    </recommendedName>
</protein>
<dbReference type="PANTHER" id="PTHR43133:SF8">
    <property type="entry name" value="RNA POLYMERASE SIGMA FACTOR HI_1459-RELATED"/>
    <property type="match status" value="1"/>
</dbReference>
<dbReference type="GO" id="GO:0003677">
    <property type="term" value="F:DNA binding"/>
    <property type="evidence" value="ECO:0007669"/>
    <property type="project" value="UniProtKB-KW"/>
</dbReference>
<keyword evidence="7" id="KW-0812">Transmembrane</keyword>
<dbReference type="PANTHER" id="PTHR43133">
    <property type="entry name" value="RNA POLYMERASE ECF-TYPE SIGMA FACTO"/>
    <property type="match status" value="1"/>
</dbReference>
<dbReference type="InterPro" id="IPR013324">
    <property type="entry name" value="RNA_pol_sigma_r3/r4-like"/>
</dbReference>
<evidence type="ECO:0000256" key="3">
    <source>
        <dbReference type="ARBA" id="ARBA00023082"/>
    </source>
</evidence>
<dbReference type="GO" id="GO:0006352">
    <property type="term" value="P:DNA-templated transcription initiation"/>
    <property type="evidence" value="ECO:0007669"/>
    <property type="project" value="InterPro"/>
</dbReference>
<keyword evidence="10" id="KW-1185">Reference proteome</keyword>
<evidence type="ECO:0000256" key="1">
    <source>
        <dbReference type="ARBA" id="ARBA00010641"/>
    </source>
</evidence>
<keyword evidence="4" id="KW-0238">DNA-binding</keyword>
<dbReference type="InterPro" id="IPR036388">
    <property type="entry name" value="WH-like_DNA-bd_sf"/>
</dbReference>
<organism evidence="9 10">
    <name type="scientific">Polyangium spumosum</name>
    <dbReference type="NCBI Taxonomy" id="889282"/>
    <lineage>
        <taxon>Bacteria</taxon>
        <taxon>Pseudomonadati</taxon>
        <taxon>Myxococcota</taxon>
        <taxon>Polyangia</taxon>
        <taxon>Polyangiales</taxon>
        <taxon>Polyangiaceae</taxon>
        <taxon>Polyangium</taxon>
    </lineage>
</organism>
<dbReference type="Gene3D" id="1.10.10.10">
    <property type="entry name" value="Winged helix-like DNA-binding domain superfamily/Winged helix DNA-binding domain"/>
    <property type="match status" value="1"/>
</dbReference>
<dbReference type="InterPro" id="IPR039425">
    <property type="entry name" value="RNA_pol_sigma-70-like"/>
</dbReference>
<dbReference type="EMBL" id="WJIE01000006">
    <property type="protein sequence ID" value="MRG94560.1"/>
    <property type="molecule type" value="Genomic_DNA"/>
</dbReference>
<dbReference type="GO" id="GO:0016987">
    <property type="term" value="F:sigma factor activity"/>
    <property type="evidence" value="ECO:0007669"/>
    <property type="project" value="UniProtKB-KW"/>
</dbReference>
<dbReference type="InterPro" id="IPR013249">
    <property type="entry name" value="RNA_pol_sigma70_r4_t2"/>
</dbReference>
<dbReference type="SUPFAM" id="SSF88659">
    <property type="entry name" value="Sigma3 and sigma4 domains of RNA polymerase sigma factors"/>
    <property type="match status" value="1"/>
</dbReference>
<dbReference type="Pfam" id="PF08281">
    <property type="entry name" value="Sigma70_r4_2"/>
    <property type="match status" value="1"/>
</dbReference>
<dbReference type="AlphaFoldDB" id="A0A6N7PVT8"/>
<evidence type="ECO:0000256" key="7">
    <source>
        <dbReference type="SAM" id="Phobius"/>
    </source>
</evidence>
<sequence length="393" mass="42457">MTMFRQVDGNRSRFRGVHTVDAPPRVRKNRPRDARKRPRACPIGHVTTPEPAASPLGSFADLYQAYAAQLPHWFRWLRVPAISAADAEQEVWLAVTEAPASIPTSPTEARRALFMLAVRIAQNHRRREARRVARQSGVVIDDLEARGPSLEEQAAVALALLDVLEELGDEATRRMVIANKVLGYTEPEIAALYGMPVGTVHSRISRACVQLAKRLRANDEREERRGVVLLPGAIVFDPEIRAAMAAILAVHGGLPSFGGGGPGGPPPPPPPLLTTIPAAPWLASIPTTAPKLAALVVLLLLGPACVAFLVFLFVWSPERPELARSGLLVPPVSIELGEVQESAPPSQPTSAPASTPATRAPRAETLSDDARRALRLGRPAFTHTRGEAHRLPR</sequence>
<dbReference type="InterPro" id="IPR013325">
    <property type="entry name" value="RNA_pol_sigma_r2"/>
</dbReference>
<reference evidence="9 10" key="1">
    <citation type="submission" date="2019-10" db="EMBL/GenBank/DDBJ databases">
        <title>A soil myxobacterium in the family Polyangiaceae.</title>
        <authorList>
            <person name="Li Y."/>
            <person name="Wang J."/>
        </authorList>
    </citation>
    <scope>NUCLEOTIDE SEQUENCE [LARGE SCALE GENOMIC DNA]</scope>
    <source>
        <strain evidence="9 10">DSM 14734</strain>
    </source>
</reference>
<proteinExistence type="inferred from homology"/>
<evidence type="ECO:0000256" key="5">
    <source>
        <dbReference type="ARBA" id="ARBA00023163"/>
    </source>
</evidence>